<name>A0A853CKH1_9ACTN</name>
<protein>
    <submittedName>
        <fullName evidence="2">Uncharacterized protein</fullName>
    </submittedName>
</protein>
<gene>
    <name evidence="2" type="ORF">GGQ55_002751</name>
</gene>
<evidence type="ECO:0000256" key="1">
    <source>
        <dbReference type="SAM" id="Phobius"/>
    </source>
</evidence>
<feature type="transmembrane region" description="Helical" evidence="1">
    <location>
        <begin position="20"/>
        <end position="42"/>
    </location>
</feature>
<keyword evidence="3" id="KW-1185">Reference proteome</keyword>
<dbReference type="EMBL" id="JACBZT010000001">
    <property type="protein sequence ID" value="NYJ06473.1"/>
    <property type="molecule type" value="Genomic_DNA"/>
</dbReference>
<keyword evidence="1" id="KW-0472">Membrane</keyword>
<dbReference type="AlphaFoldDB" id="A0A853CKH1"/>
<dbReference type="Proteomes" id="UP000541969">
    <property type="component" value="Unassembled WGS sequence"/>
</dbReference>
<accession>A0A853CKH1</accession>
<reference evidence="2 3" key="1">
    <citation type="submission" date="2020-07" db="EMBL/GenBank/DDBJ databases">
        <title>Sequencing the genomes of 1000 actinobacteria strains.</title>
        <authorList>
            <person name="Klenk H.-P."/>
        </authorList>
    </citation>
    <scope>NUCLEOTIDE SEQUENCE [LARGE SCALE GENOMIC DNA]</scope>
    <source>
        <strain evidence="2 3">DSM 104001</strain>
    </source>
</reference>
<evidence type="ECO:0000313" key="2">
    <source>
        <dbReference type="EMBL" id="NYJ06473.1"/>
    </source>
</evidence>
<comment type="caution">
    <text evidence="2">The sequence shown here is derived from an EMBL/GenBank/DDBJ whole genome shotgun (WGS) entry which is preliminary data.</text>
</comment>
<sequence>MLLALPVAAGLLTAGVRSRAAWWSAAALVLLAVGGWDLLAVLA</sequence>
<keyword evidence="1" id="KW-0812">Transmembrane</keyword>
<organism evidence="2 3">
    <name type="scientific">Petropleomorpha daqingensis</name>
    <dbReference type="NCBI Taxonomy" id="2026353"/>
    <lineage>
        <taxon>Bacteria</taxon>
        <taxon>Bacillati</taxon>
        <taxon>Actinomycetota</taxon>
        <taxon>Actinomycetes</taxon>
        <taxon>Geodermatophilales</taxon>
        <taxon>Geodermatophilaceae</taxon>
        <taxon>Petropleomorpha</taxon>
    </lineage>
</organism>
<keyword evidence="1" id="KW-1133">Transmembrane helix</keyword>
<proteinExistence type="predicted"/>
<dbReference type="RefSeq" id="WP_281371304.1">
    <property type="nucleotide sequence ID" value="NZ_JACBZT010000001.1"/>
</dbReference>
<evidence type="ECO:0000313" key="3">
    <source>
        <dbReference type="Proteomes" id="UP000541969"/>
    </source>
</evidence>